<evidence type="ECO:0000313" key="2">
    <source>
        <dbReference type="EMBL" id="SFF55072.1"/>
    </source>
</evidence>
<dbReference type="Proteomes" id="UP000181942">
    <property type="component" value="Unassembled WGS sequence"/>
</dbReference>
<feature type="compositionally biased region" description="Basic and acidic residues" evidence="1">
    <location>
        <begin position="45"/>
        <end position="63"/>
    </location>
</feature>
<organism evidence="2 3">
    <name type="scientific">Streptomyces mirabilis</name>
    <dbReference type="NCBI Taxonomy" id="68239"/>
    <lineage>
        <taxon>Bacteria</taxon>
        <taxon>Bacillati</taxon>
        <taxon>Actinomycetota</taxon>
        <taxon>Actinomycetes</taxon>
        <taxon>Kitasatosporales</taxon>
        <taxon>Streptomycetaceae</taxon>
        <taxon>Streptomyces</taxon>
    </lineage>
</organism>
<accession>A0A1I2JJQ1</accession>
<name>A0A1I2JJQ1_9ACTN</name>
<sequence length="63" mass="7309">MQAETICQNRWLFRDTGLWLEGSGTSLYDRHTFLHGHGLFGRPAPADHPRDPYEERVHCGSER</sequence>
<reference evidence="2 3" key="1">
    <citation type="submission" date="2016-10" db="EMBL/GenBank/DDBJ databases">
        <authorList>
            <person name="de Groot N.N."/>
        </authorList>
    </citation>
    <scope>NUCLEOTIDE SEQUENCE [LARGE SCALE GENOMIC DNA]</scope>
    <source>
        <strain evidence="2 3">OK461</strain>
    </source>
</reference>
<dbReference type="EMBL" id="FONR01000008">
    <property type="protein sequence ID" value="SFF55072.1"/>
    <property type="molecule type" value="Genomic_DNA"/>
</dbReference>
<feature type="region of interest" description="Disordered" evidence="1">
    <location>
        <begin position="39"/>
        <end position="63"/>
    </location>
</feature>
<gene>
    <name evidence="2" type="ORF">SAMN02787118_108226</name>
</gene>
<dbReference type="AlphaFoldDB" id="A0A1I2JJQ1"/>
<protein>
    <submittedName>
        <fullName evidence="2">Uncharacterized protein</fullName>
    </submittedName>
</protein>
<evidence type="ECO:0000313" key="3">
    <source>
        <dbReference type="Proteomes" id="UP000181942"/>
    </source>
</evidence>
<evidence type="ECO:0000256" key="1">
    <source>
        <dbReference type="SAM" id="MobiDB-lite"/>
    </source>
</evidence>
<proteinExistence type="predicted"/>